<sequence>MLANKKQLCCPWKVKQSCQVNKSTQAHYL</sequence>
<reference evidence="1" key="1">
    <citation type="journal article" date="2021" name="Proc. Natl. Acad. Sci. U.S.A.">
        <title>A Catalog of Tens of Thousands of Viruses from Human Metagenomes Reveals Hidden Associations with Chronic Diseases.</title>
        <authorList>
            <person name="Tisza M.J."/>
            <person name="Buck C.B."/>
        </authorList>
    </citation>
    <scope>NUCLEOTIDE SEQUENCE</scope>
    <source>
        <strain evidence="1">CtgaY24</strain>
    </source>
</reference>
<evidence type="ECO:0000313" key="1">
    <source>
        <dbReference type="EMBL" id="DAF48042.1"/>
    </source>
</evidence>
<proteinExistence type="predicted"/>
<dbReference type="EMBL" id="BK032562">
    <property type="protein sequence ID" value="DAF48042.1"/>
    <property type="molecule type" value="Genomic_DNA"/>
</dbReference>
<organism evidence="1">
    <name type="scientific">Siphoviridae sp. ctgaY24</name>
    <dbReference type="NCBI Taxonomy" id="2827911"/>
    <lineage>
        <taxon>Viruses</taxon>
        <taxon>Duplodnaviria</taxon>
        <taxon>Heunggongvirae</taxon>
        <taxon>Uroviricota</taxon>
        <taxon>Caudoviricetes</taxon>
    </lineage>
</organism>
<accession>A0A8S5SBF4</accession>
<name>A0A8S5SBF4_9CAUD</name>
<protein>
    <submittedName>
        <fullName evidence="1">Uncharacterized protein</fullName>
    </submittedName>
</protein>